<protein>
    <submittedName>
        <fullName evidence="1">Uncharacterized protein</fullName>
    </submittedName>
</protein>
<dbReference type="EMBL" id="LUUJ01000093">
    <property type="protein sequence ID" value="OAI14131.1"/>
    <property type="molecule type" value="Genomic_DNA"/>
</dbReference>
<evidence type="ECO:0000313" key="1">
    <source>
        <dbReference type="EMBL" id="OAI14131.1"/>
    </source>
</evidence>
<dbReference type="AlphaFoldDB" id="A0A177N8C0"/>
<dbReference type="RefSeq" id="WP_064041193.1">
    <property type="nucleotide sequence ID" value="NZ_LUUJ01000093.1"/>
</dbReference>
<dbReference type="OrthoDB" id="5573048at2"/>
<sequence>MAKFTNGFQTNHIRVFAPSDNKEKLIDEAVKRLNDRSVRANSTLVVSSVEAQQILAHCDSLAISTRETVVEIDNTVSYGIVADRRNDQVTVYKDVKFKYIWGWASQRNVRQIFHLEQVSIYTTIEKTIKKSYVEDFPALG</sequence>
<dbReference type="Proteomes" id="UP000077857">
    <property type="component" value="Unassembled WGS sequence"/>
</dbReference>
<name>A0A177N8C0_9GAMM</name>
<accession>A0A177N8C0</accession>
<evidence type="ECO:0000313" key="2">
    <source>
        <dbReference type="Proteomes" id="UP000077857"/>
    </source>
</evidence>
<proteinExistence type="predicted"/>
<reference evidence="1 2" key="1">
    <citation type="submission" date="2016-03" db="EMBL/GenBank/DDBJ databases">
        <authorList>
            <person name="Ploux O."/>
        </authorList>
    </citation>
    <scope>NUCLEOTIDE SEQUENCE [LARGE SCALE GENOMIC DNA]</scope>
    <source>
        <strain evidence="1 2">R-45378</strain>
    </source>
</reference>
<comment type="caution">
    <text evidence="1">The sequence shown here is derived from an EMBL/GenBank/DDBJ whole genome shotgun (WGS) entry which is preliminary data.</text>
</comment>
<gene>
    <name evidence="1" type="ORF">A1507_15745</name>
</gene>
<organism evidence="1 2">
    <name type="scientific">Methylomonas koyamae</name>
    <dbReference type="NCBI Taxonomy" id="702114"/>
    <lineage>
        <taxon>Bacteria</taxon>
        <taxon>Pseudomonadati</taxon>
        <taxon>Pseudomonadota</taxon>
        <taxon>Gammaproteobacteria</taxon>
        <taxon>Methylococcales</taxon>
        <taxon>Methylococcaceae</taxon>
        <taxon>Methylomonas</taxon>
    </lineage>
</organism>